<dbReference type="InterPro" id="IPR015410">
    <property type="entry name" value="DUF1985"/>
</dbReference>
<dbReference type="PANTHER" id="PTHR48449:SF1">
    <property type="entry name" value="DUF1985 DOMAIN-CONTAINING PROTEIN"/>
    <property type="match status" value="1"/>
</dbReference>
<organism evidence="2 3">
    <name type="scientific">Brassica carinata</name>
    <name type="common">Ethiopian mustard</name>
    <name type="synonym">Abyssinian cabbage</name>
    <dbReference type="NCBI Taxonomy" id="52824"/>
    <lineage>
        <taxon>Eukaryota</taxon>
        <taxon>Viridiplantae</taxon>
        <taxon>Streptophyta</taxon>
        <taxon>Embryophyta</taxon>
        <taxon>Tracheophyta</taxon>
        <taxon>Spermatophyta</taxon>
        <taxon>Magnoliopsida</taxon>
        <taxon>eudicotyledons</taxon>
        <taxon>Gunneridae</taxon>
        <taxon>Pentapetalae</taxon>
        <taxon>rosids</taxon>
        <taxon>malvids</taxon>
        <taxon>Brassicales</taxon>
        <taxon>Brassicaceae</taxon>
        <taxon>Brassiceae</taxon>
        <taxon>Brassica</taxon>
    </lineage>
</organism>
<sequence>MWKELFETEDEDVTVADVLRMLEQPSLPEWKRLPLALIALVDGLLVCGHKLLRLTPAYVEMLEDTGYFLQYPWGREAFVSTLSRLTPRQPSDPSKMDKSISVMRLRLKQQSTACYGFPLALQLFAFKAIPSLLEKIPEPNKTTTFLEEPEGCDSTIKLLNFEDILLVETQAEVIVTYSIPDEGGDPKWEKEVIDPRIDNLVRGIREGHEFKATDFRGGDSSLPPLKPAEKGEGVGVKKKCLKPSRRFGKASDEPGCSTQTTYWINCGTSFLTGCIMIGEARSRFRKTQQTIKQTETTVMLTLPAWKFQRSDVRTVVMVLMKLKNVGLIVRNTRRTTAMGLARMRR</sequence>
<evidence type="ECO:0000313" key="2">
    <source>
        <dbReference type="EMBL" id="KAG2314995.1"/>
    </source>
</evidence>
<gene>
    <name evidence="2" type="ORF">Bca52824_018117</name>
</gene>
<protein>
    <recommendedName>
        <fullName evidence="1">DUF1985 domain-containing protein</fullName>
    </recommendedName>
</protein>
<evidence type="ECO:0000313" key="3">
    <source>
        <dbReference type="Proteomes" id="UP000886595"/>
    </source>
</evidence>
<evidence type="ECO:0000259" key="1">
    <source>
        <dbReference type="Pfam" id="PF09331"/>
    </source>
</evidence>
<dbReference type="PANTHER" id="PTHR48449">
    <property type="entry name" value="DUF1985 DOMAIN-CONTAINING PROTEIN"/>
    <property type="match status" value="1"/>
</dbReference>
<comment type="caution">
    <text evidence="2">The sequence shown here is derived from an EMBL/GenBank/DDBJ whole genome shotgun (WGS) entry which is preliminary data.</text>
</comment>
<keyword evidence="3" id="KW-1185">Reference proteome</keyword>
<proteinExistence type="predicted"/>
<dbReference type="OrthoDB" id="1111119at2759"/>
<feature type="domain" description="DUF1985" evidence="1">
    <location>
        <begin position="1"/>
        <end position="83"/>
    </location>
</feature>
<dbReference type="EMBL" id="JAAMPC010000004">
    <property type="protein sequence ID" value="KAG2314995.1"/>
    <property type="molecule type" value="Genomic_DNA"/>
</dbReference>
<name>A0A8X8AX37_BRACI</name>
<dbReference type="Pfam" id="PF09331">
    <property type="entry name" value="DUF1985"/>
    <property type="match status" value="1"/>
</dbReference>
<accession>A0A8X8AX37</accession>
<dbReference type="Proteomes" id="UP000886595">
    <property type="component" value="Unassembled WGS sequence"/>
</dbReference>
<reference evidence="2 3" key="1">
    <citation type="submission" date="2020-02" db="EMBL/GenBank/DDBJ databases">
        <authorList>
            <person name="Ma Q."/>
            <person name="Huang Y."/>
            <person name="Song X."/>
            <person name="Pei D."/>
        </authorList>
    </citation>
    <scope>NUCLEOTIDE SEQUENCE [LARGE SCALE GENOMIC DNA]</scope>
    <source>
        <strain evidence="2">Sxm20200214</strain>
        <tissue evidence="2">Leaf</tissue>
    </source>
</reference>
<dbReference type="AlphaFoldDB" id="A0A8X8AX37"/>